<dbReference type="PANTHER" id="PTHR47199:SF2">
    <property type="entry name" value="PHOTOSYSTEM II STABILITY_ASSEMBLY FACTOR HCF136, CHLOROPLASTIC"/>
    <property type="match status" value="1"/>
</dbReference>
<evidence type="ECO:0000256" key="2">
    <source>
        <dbReference type="ARBA" id="ARBA00023276"/>
    </source>
</evidence>
<name>A0AAD0ZIT8_9PSED</name>
<dbReference type="InterPro" id="IPR015943">
    <property type="entry name" value="WD40/YVTN_repeat-like_dom_sf"/>
</dbReference>
<dbReference type="Pfam" id="PF14870">
    <property type="entry name" value="PSII_BNR"/>
    <property type="match status" value="1"/>
</dbReference>
<sequence>MRNLICLMATLFASALPLATVQAAPVQPVPATRTANATAATMLGASWAQERLVAVGDHGTVLLSDDKGHSFHQAAAVPLSTPLTGVSFIDARQGWAVGHWGAILASTDGGDSWQLQRLSSAEDRPLFAVHFFNPRQGVAVGLWSQVLTTDDGGLNWSEQKLQAPPGASRADLNLMGLFADHQGRLYATAERGQVLRSDDQGKHWRYLDSGYAGTLWTGAVLADGSLLVGGQRGTLLQGSADGLSWKRVPLKSKSSVTGIAVAGQQVVVVGLDGLMVSSSDGGLNFQEQQSAEGVSLTAALLNGNGSPILFSRRGVVSMQGQEEGTIHPSE</sequence>
<evidence type="ECO:0000313" key="6">
    <source>
        <dbReference type="Proteomes" id="UP000280455"/>
    </source>
</evidence>
<organism evidence="5 6">
    <name type="scientific">Pseudomonas chlororaphis subsp. aureofaciens</name>
    <dbReference type="NCBI Taxonomy" id="587851"/>
    <lineage>
        <taxon>Bacteria</taxon>
        <taxon>Pseudomonadati</taxon>
        <taxon>Pseudomonadota</taxon>
        <taxon>Gammaproteobacteria</taxon>
        <taxon>Pseudomonadales</taxon>
        <taxon>Pseudomonadaceae</taxon>
        <taxon>Pseudomonas</taxon>
    </lineage>
</organism>
<dbReference type="SUPFAM" id="SSF110296">
    <property type="entry name" value="Oligoxyloglucan reducing end-specific cellobiohydrolase"/>
    <property type="match status" value="1"/>
</dbReference>
<gene>
    <name evidence="5" type="ORF">C4K07_3134</name>
</gene>
<dbReference type="PANTHER" id="PTHR47199">
    <property type="entry name" value="PHOTOSYSTEM II STABILITY/ASSEMBLY FACTOR HCF136, CHLOROPLASTIC"/>
    <property type="match status" value="1"/>
</dbReference>
<dbReference type="GO" id="GO:0015979">
    <property type="term" value="P:photosynthesis"/>
    <property type="evidence" value="ECO:0007669"/>
    <property type="project" value="UniProtKB-KW"/>
</dbReference>
<feature type="chain" id="PRO_5041946805" evidence="3">
    <location>
        <begin position="24"/>
        <end position="330"/>
    </location>
</feature>
<dbReference type="InterPro" id="IPR028203">
    <property type="entry name" value="PSII_CF48-like_dom"/>
</dbReference>
<accession>A0AAD0ZIT8</accession>
<dbReference type="CDD" id="cd15482">
    <property type="entry name" value="Sialidase_non-viral"/>
    <property type="match status" value="1"/>
</dbReference>
<reference evidence="5 6" key="1">
    <citation type="submission" date="2018-03" db="EMBL/GenBank/DDBJ databases">
        <title>Diversity of phytobeneficial traits revealed by whole-genome analysis of worldwide-isolated phenazine-producing Pseudomonas spp.</title>
        <authorList>
            <person name="Biessy A."/>
            <person name="Novinscak A."/>
            <person name="Blom J."/>
            <person name="Leger G."/>
            <person name="Thomashow L.S."/>
            <person name="Cazorla F.M."/>
            <person name="Josic D."/>
            <person name="Filion M."/>
        </authorList>
    </citation>
    <scope>NUCLEOTIDE SEQUENCE [LARGE SCALE GENOMIC DNA]</scope>
    <source>
        <strain evidence="5 6">ChPhzS24</strain>
    </source>
</reference>
<keyword evidence="1" id="KW-0602">Photosynthesis</keyword>
<dbReference type="GO" id="GO:0009523">
    <property type="term" value="C:photosystem II"/>
    <property type="evidence" value="ECO:0007669"/>
    <property type="project" value="UniProtKB-KW"/>
</dbReference>
<feature type="domain" description="Photosynthesis system II assembly factor Ycf48/Hcf136-like" evidence="4">
    <location>
        <begin position="76"/>
        <end position="207"/>
    </location>
</feature>
<dbReference type="Proteomes" id="UP000280455">
    <property type="component" value="Chromosome"/>
</dbReference>
<dbReference type="RefSeq" id="WP_016703010.1">
    <property type="nucleotide sequence ID" value="NZ_CP027749.1"/>
</dbReference>
<keyword evidence="2" id="KW-0604">Photosystem II</keyword>
<proteinExistence type="predicted"/>
<keyword evidence="3" id="KW-0732">Signal</keyword>
<dbReference type="AlphaFoldDB" id="A0AAD0ZIT8"/>
<evidence type="ECO:0000313" key="5">
    <source>
        <dbReference type="EMBL" id="AZE29919.1"/>
    </source>
</evidence>
<dbReference type="Gene3D" id="2.130.10.10">
    <property type="entry name" value="YVTN repeat-like/Quinoprotein amine dehydrogenase"/>
    <property type="match status" value="2"/>
</dbReference>
<evidence type="ECO:0000256" key="3">
    <source>
        <dbReference type="SAM" id="SignalP"/>
    </source>
</evidence>
<evidence type="ECO:0000256" key="1">
    <source>
        <dbReference type="ARBA" id="ARBA00022531"/>
    </source>
</evidence>
<evidence type="ECO:0000259" key="4">
    <source>
        <dbReference type="Pfam" id="PF14870"/>
    </source>
</evidence>
<protein>
    <submittedName>
        <fullName evidence="5">BNR repeat protein</fullName>
    </submittedName>
</protein>
<dbReference type="EMBL" id="CP027750">
    <property type="protein sequence ID" value="AZE29919.1"/>
    <property type="molecule type" value="Genomic_DNA"/>
</dbReference>
<feature type="signal peptide" evidence="3">
    <location>
        <begin position="1"/>
        <end position="23"/>
    </location>
</feature>